<dbReference type="KEGG" id="mtt:Ftrac_2660"/>
<keyword evidence="1" id="KW-0472">Membrane</keyword>
<dbReference type="STRING" id="643867.Ftrac_2660"/>
<evidence type="ECO:0008006" key="4">
    <source>
        <dbReference type="Google" id="ProtNLM"/>
    </source>
</evidence>
<accession>E4TQB5</accession>
<evidence type="ECO:0000256" key="1">
    <source>
        <dbReference type="SAM" id="Phobius"/>
    </source>
</evidence>
<protein>
    <recommendedName>
        <fullName evidence="4">Polysaccharide biosynthesis protein</fullName>
    </recommendedName>
</protein>
<reference evidence="2 3" key="1">
    <citation type="journal article" date="2011" name="Stand. Genomic Sci.">
        <title>Complete genome sequence of Marivirga tractuosa type strain (H-43).</title>
        <authorList>
            <person name="Pagani I."/>
            <person name="Chertkov O."/>
            <person name="Lapidus A."/>
            <person name="Lucas S."/>
            <person name="Del Rio T.G."/>
            <person name="Tice H."/>
            <person name="Copeland A."/>
            <person name="Cheng J.F."/>
            <person name="Nolan M."/>
            <person name="Saunders E."/>
            <person name="Pitluck S."/>
            <person name="Held B."/>
            <person name="Goodwin L."/>
            <person name="Liolios K."/>
            <person name="Ovchinikova G."/>
            <person name="Ivanova N."/>
            <person name="Mavromatis K."/>
            <person name="Pati A."/>
            <person name="Chen A."/>
            <person name="Palaniappan K."/>
            <person name="Land M."/>
            <person name="Hauser L."/>
            <person name="Jeffries C.D."/>
            <person name="Detter J.C."/>
            <person name="Han C."/>
            <person name="Tapia R."/>
            <person name="Ngatchou-Djao O.D."/>
            <person name="Rohde M."/>
            <person name="Goker M."/>
            <person name="Spring S."/>
            <person name="Sikorski J."/>
            <person name="Woyke T."/>
            <person name="Bristow J."/>
            <person name="Eisen J.A."/>
            <person name="Markowitz V."/>
            <person name="Hugenholtz P."/>
            <person name="Klenk H.P."/>
            <person name="Kyrpides N.C."/>
        </authorList>
    </citation>
    <scope>NUCLEOTIDE SEQUENCE [LARGE SCALE GENOMIC DNA]</scope>
    <source>
        <strain evidence="3">ATCC 23168 / DSM 4126 / NBRC 15989 / NCIMB 1408 / VKM B-1430 / H-43</strain>
    </source>
</reference>
<dbReference type="HOGENOM" id="CLU_674065_0_0_10"/>
<keyword evidence="1" id="KW-0812">Transmembrane</keyword>
<feature type="transmembrane region" description="Helical" evidence="1">
    <location>
        <begin position="145"/>
        <end position="162"/>
    </location>
</feature>
<feature type="transmembrane region" description="Helical" evidence="1">
    <location>
        <begin position="287"/>
        <end position="308"/>
    </location>
</feature>
<sequence>MKSIFYNILSLINIALGFVFILFISKYFGLSNESDKYFISHTILNFLVIAVQTTWDAFIPYYVKNLTKNSSKSTAIYRRLLKLNIGLSIPIVAIYYMTVLNGFHFGLQEHVIQFLNFYILYFPIRAIIIFNNFTLNLNKYYSTQFIVEIFINAINILVMVMFKQIEFLAYSVLFSGVVIIIIQFSLLRKNHSKYKYALSDVYLKGIVKKSFILKSGSILYNLKDIIIVQFFESRPGLYSIYAFSLKFATALNLIANAPIMNIFITKVNNLVSEKSERKKYFSLYKSVLSQTLTLYIIGFLATYFLLPYLLKLDMIDVDINNIAVVKRYFLLLSLFYLVVIMFFPIQHFLIAFRDFRAVLISHVSFILIFMVLYFFAKSPESILFNMIFAQIVLCIINLFFANKKLQNL</sequence>
<dbReference type="AlphaFoldDB" id="E4TQB5"/>
<feature type="transmembrane region" description="Helical" evidence="1">
    <location>
        <begin position="111"/>
        <end position="133"/>
    </location>
</feature>
<keyword evidence="3" id="KW-1185">Reference proteome</keyword>
<dbReference type="Proteomes" id="UP000008720">
    <property type="component" value="Chromosome"/>
</dbReference>
<gene>
    <name evidence="2" type="ordered locus">Ftrac_2660</name>
</gene>
<dbReference type="eggNOG" id="COG0728">
    <property type="taxonomic scope" value="Bacteria"/>
</dbReference>
<evidence type="ECO:0000313" key="3">
    <source>
        <dbReference type="Proteomes" id="UP000008720"/>
    </source>
</evidence>
<feature type="transmembrane region" description="Helical" evidence="1">
    <location>
        <begin position="5"/>
        <end position="25"/>
    </location>
</feature>
<feature type="transmembrane region" description="Helical" evidence="1">
    <location>
        <begin position="37"/>
        <end position="59"/>
    </location>
</feature>
<feature type="transmembrane region" description="Helical" evidence="1">
    <location>
        <begin position="168"/>
        <end position="187"/>
    </location>
</feature>
<feature type="transmembrane region" description="Helical" evidence="1">
    <location>
        <begin position="357"/>
        <end position="376"/>
    </location>
</feature>
<dbReference type="EMBL" id="CP002349">
    <property type="protein sequence ID" value="ADR22638.1"/>
    <property type="molecule type" value="Genomic_DNA"/>
</dbReference>
<feature type="transmembrane region" description="Helical" evidence="1">
    <location>
        <begin position="382"/>
        <end position="401"/>
    </location>
</feature>
<keyword evidence="1" id="KW-1133">Transmembrane helix</keyword>
<name>E4TQB5_MARTH</name>
<organism evidence="2 3">
    <name type="scientific">Marivirga tractuosa (strain ATCC 23168 / DSM 4126 / NBRC 15989 / NCIMB 1408 / VKM B-1430 / H-43)</name>
    <name type="common">Microscilla tractuosa</name>
    <name type="synonym">Flexibacter tractuosus</name>
    <dbReference type="NCBI Taxonomy" id="643867"/>
    <lineage>
        <taxon>Bacteria</taxon>
        <taxon>Pseudomonadati</taxon>
        <taxon>Bacteroidota</taxon>
        <taxon>Cytophagia</taxon>
        <taxon>Cytophagales</taxon>
        <taxon>Marivirgaceae</taxon>
        <taxon>Marivirga</taxon>
    </lineage>
</organism>
<proteinExistence type="predicted"/>
<evidence type="ECO:0000313" key="2">
    <source>
        <dbReference type="EMBL" id="ADR22638.1"/>
    </source>
</evidence>
<feature type="transmembrane region" description="Helical" evidence="1">
    <location>
        <begin position="80"/>
        <end position="99"/>
    </location>
</feature>
<feature type="transmembrane region" description="Helical" evidence="1">
    <location>
        <begin position="328"/>
        <end position="345"/>
    </location>
</feature>